<sequence>MAEQRRRYRNKKRDDQQSANVLAPVTIARRCDDPRLVQPKILLKKDRDRDRDRDKDKEREQDRERERDSEIPSSGSSNQDTPSSIKTIIINRTTDARLPERYQGMMSSPGTGAGGSNPSMAHVPVPGNSVCAALVSSSTAPNSCRDRSCNPTPTANGATPALQDIQPPRMTRPTPLIVANGVFNANARKLFNKTNTDFTVIGILGSQSSGKSTLLNLLTADRPLDYDYYQHLFAPEADECIFATRPKKANNGSQKNVLRPRTDALQFFITRERHILVDTPPLLATCKEADNLDMHCLGVVAQLLSVCHVLILVIDGVAVEHLRLLNAALRLRPRFPCKGYVRDHIPQVMFVRNRAQRLDFEPQQRERMEKMLTHLYEPTALPIYRGRGEARCLNTFLLPDMAGNEATAYHPNLGELVRQFRERVLSSPRTSMCSGGELSEAIWFEILAETARKSGPNFEKIHSEIKLRHLDARTGQWGQRAEQWRNDT</sequence>
<evidence type="ECO:0000256" key="2">
    <source>
        <dbReference type="ARBA" id="ARBA00023161"/>
    </source>
</evidence>
<proteinExistence type="inferred from homology"/>
<keyword evidence="5" id="KW-1185">Reference proteome</keyword>
<feature type="compositionally biased region" description="Polar residues" evidence="3">
    <location>
        <begin position="71"/>
        <end position="93"/>
    </location>
</feature>
<dbReference type="PANTHER" id="PTHR14270:SF0">
    <property type="entry name" value="NONSENSE-MEDIATED MRNA DECAY FACTOR SMG9"/>
    <property type="match status" value="1"/>
</dbReference>
<gene>
    <name evidence="4" type="primary">Dana\GF21990</name>
    <name evidence="4" type="synonym">dana_GLEANR_5986</name>
    <name evidence="4" type="ORF">GF21990</name>
</gene>
<dbReference type="AlphaFoldDB" id="B3MYP9"/>
<comment type="similarity">
    <text evidence="1">Belongs to the SMG9 family.</text>
</comment>
<dbReference type="HOGENOM" id="CLU_556992_0_0_1"/>
<dbReference type="SUPFAM" id="SSF52540">
    <property type="entry name" value="P-loop containing nucleoside triphosphate hydrolases"/>
    <property type="match status" value="1"/>
</dbReference>
<dbReference type="KEGG" id="dan:6504660"/>
<dbReference type="eggNOG" id="KOG4181">
    <property type="taxonomic scope" value="Eukaryota"/>
</dbReference>
<dbReference type="Proteomes" id="UP000007801">
    <property type="component" value="Unassembled WGS sequence"/>
</dbReference>
<evidence type="ECO:0000256" key="1">
    <source>
        <dbReference type="ARBA" id="ARBA00007712"/>
    </source>
</evidence>
<dbReference type="GO" id="GO:0000184">
    <property type="term" value="P:nuclear-transcribed mRNA catabolic process, nonsense-mediated decay"/>
    <property type="evidence" value="ECO:0007669"/>
    <property type="project" value="UniProtKB-KW"/>
</dbReference>
<dbReference type="OMA" id="PCKGYVR"/>
<evidence type="ECO:0000256" key="3">
    <source>
        <dbReference type="SAM" id="MobiDB-lite"/>
    </source>
</evidence>
<feature type="region of interest" description="Disordered" evidence="3">
    <location>
        <begin position="140"/>
        <end position="169"/>
    </location>
</feature>
<evidence type="ECO:0000313" key="5">
    <source>
        <dbReference type="Proteomes" id="UP000007801"/>
    </source>
</evidence>
<dbReference type="GO" id="GO:0042332">
    <property type="term" value="P:gravitaxis"/>
    <property type="evidence" value="ECO:0007669"/>
    <property type="project" value="EnsemblMetazoa"/>
</dbReference>
<dbReference type="PANTHER" id="PTHR14270">
    <property type="entry name" value="NONSENSE-MEDIATED MRNA DECAY FACTOR SMG9"/>
    <property type="match status" value="1"/>
</dbReference>
<keyword evidence="2" id="KW-0866">Nonsense-mediated mRNA decay</keyword>
<protein>
    <recommendedName>
        <fullName evidence="6">Protein SMG9</fullName>
    </recommendedName>
</protein>
<reference evidence="4 5" key="1">
    <citation type="journal article" date="2007" name="Nature">
        <title>Evolution of genes and genomes on the Drosophila phylogeny.</title>
        <authorList>
            <consortium name="Drosophila 12 Genomes Consortium"/>
            <person name="Clark A.G."/>
            <person name="Eisen M.B."/>
            <person name="Smith D.R."/>
            <person name="Bergman C.M."/>
            <person name="Oliver B."/>
            <person name="Markow T.A."/>
            <person name="Kaufman T.C."/>
            <person name="Kellis M."/>
            <person name="Gelbart W."/>
            <person name="Iyer V.N."/>
            <person name="Pollard D.A."/>
            <person name="Sackton T.B."/>
            <person name="Larracuente A.M."/>
            <person name="Singh N.D."/>
            <person name="Abad J.P."/>
            <person name="Abt D.N."/>
            <person name="Adryan B."/>
            <person name="Aguade M."/>
            <person name="Akashi H."/>
            <person name="Anderson W.W."/>
            <person name="Aquadro C.F."/>
            <person name="Ardell D.H."/>
            <person name="Arguello R."/>
            <person name="Artieri C.G."/>
            <person name="Barbash D.A."/>
            <person name="Barker D."/>
            <person name="Barsanti P."/>
            <person name="Batterham P."/>
            <person name="Batzoglou S."/>
            <person name="Begun D."/>
            <person name="Bhutkar A."/>
            <person name="Blanco E."/>
            <person name="Bosak S.A."/>
            <person name="Bradley R.K."/>
            <person name="Brand A.D."/>
            <person name="Brent M.R."/>
            <person name="Brooks A.N."/>
            <person name="Brown R.H."/>
            <person name="Butlin R.K."/>
            <person name="Caggese C."/>
            <person name="Calvi B.R."/>
            <person name="Bernardo de Carvalho A."/>
            <person name="Caspi A."/>
            <person name="Castrezana S."/>
            <person name="Celniker S.E."/>
            <person name="Chang J.L."/>
            <person name="Chapple C."/>
            <person name="Chatterji S."/>
            <person name="Chinwalla A."/>
            <person name="Civetta A."/>
            <person name="Clifton S.W."/>
            <person name="Comeron J.M."/>
            <person name="Costello J.C."/>
            <person name="Coyne J.A."/>
            <person name="Daub J."/>
            <person name="David R.G."/>
            <person name="Delcher A.L."/>
            <person name="Delehaunty K."/>
            <person name="Do C.B."/>
            <person name="Ebling H."/>
            <person name="Edwards K."/>
            <person name="Eickbush T."/>
            <person name="Evans J.D."/>
            <person name="Filipski A."/>
            <person name="Findeiss S."/>
            <person name="Freyhult E."/>
            <person name="Fulton L."/>
            <person name="Fulton R."/>
            <person name="Garcia A.C."/>
            <person name="Gardiner A."/>
            <person name="Garfield D.A."/>
            <person name="Garvin B.E."/>
            <person name="Gibson G."/>
            <person name="Gilbert D."/>
            <person name="Gnerre S."/>
            <person name="Godfrey J."/>
            <person name="Good R."/>
            <person name="Gotea V."/>
            <person name="Gravely B."/>
            <person name="Greenberg A.J."/>
            <person name="Griffiths-Jones S."/>
            <person name="Gross S."/>
            <person name="Guigo R."/>
            <person name="Gustafson E.A."/>
            <person name="Haerty W."/>
            <person name="Hahn M.W."/>
            <person name="Halligan D.L."/>
            <person name="Halpern A.L."/>
            <person name="Halter G.M."/>
            <person name="Han M.V."/>
            <person name="Heger A."/>
            <person name="Hillier L."/>
            <person name="Hinrichs A.S."/>
            <person name="Holmes I."/>
            <person name="Hoskins R.A."/>
            <person name="Hubisz M.J."/>
            <person name="Hultmark D."/>
            <person name="Huntley M.A."/>
            <person name="Jaffe D.B."/>
            <person name="Jagadeeshan S."/>
            <person name="Jeck W.R."/>
            <person name="Johnson J."/>
            <person name="Jones C.D."/>
            <person name="Jordan W.C."/>
            <person name="Karpen G.H."/>
            <person name="Kataoka E."/>
            <person name="Keightley P.D."/>
            <person name="Kheradpour P."/>
            <person name="Kirkness E.F."/>
            <person name="Koerich L.B."/>
            <person name="Kristiansen K."/>
            <person name="Kudrna D."/>
            <person name="Kulathinal R.J."/>
            <person name="Kumar S."/>
            <person name="Kwok R."/>
            <person name="Lander E."/>
            <person name="Langley C.H."/>
            <person name="Lapoint R."/>
            <person name="Lazzaro B.P."/>
            <person name="Lee S.J."/>
            <person name="Levesque L."/>
            <person name="Li R."/>
            <person name="Lin C.F."/>
            <person name="Lin M.F."/>
            <person name="Lindblad-Toh K."/>
            <person name="Llopart A."/>
            <person name="Long M."/>
            <person name="Low L."/>
            <person name="Lozovsky E."/>
            <person name="Lu J."/>
            <person name="Luo M."/>
            <person name="Machado C.A."/>
            <person name="Makalowski W."/>
            <person name="Marzo M."/>
            <person name="Matsuda M."/>
            <person name="Matzkin L."/>
            <person name="McAllister B."/>
            <person name="McBride C.S."/>
            <person name="McKernan B."/>
            <person name="McKernan K."/>
            <person name="Mendez-Lago M."/>
            <person name="Minx P."/>
            <person name="Mollenhauer M.U."/>
            <person name="Montooth K."/>
            <person name="Mount S.M."/>
            <person name="Mu X."/>
            <person name="Myers E."/>
            <person name="Negre B."/>
            <person name="Newfeld S."/>
            <person name="Nielsen R."/>
            <person name="Noor M.A."/>
            <person name="O'Grady P."/>
            <person name="Pachter L."/>
            <person name="Papaceit M."/>
            <person name="Parisi M.J."/>
            <person name="Parisi M."/>
            <person name="Parts L."/>
            <person name="Pedersen J.S."/>
            <person name="Pesole G."/>
            <person name="Phillippy A.M."/>
            <person name="Ponting C.P."/>
            <person name="Pop M."/>
            <person name="Porcelli D."/>
            <person name="Powell J.R."/>
            <person name="Prohaska S."/>
            <person name="Pruitt K."/>
            <person name="Puig M."/>
            <person name="Quesneville H."/>
            <person name="Ram K.R."/>
            <person name="Rand D."/>
            <person name="Rasmussen M.D."/>
            <person name="Reed L.K."/>
            <person name="Reenan R."/>
            <person name="Reily A."/>
            <person name="Remington K.A."/>
            <person name="Rieger T.T."/>
            <person name="Ritchie M.G."/>
            <person name="Robin C."/>
            <person name="Rogers Y.H."/>
            <person name="Rohde C."/>
            <person name="Rozas J."/>
            <person name="Rubenfield M.J."/>
            <person name="Ruiz A."/>
            <person name="Russo S."/>
            <person name="Salzberg S.L."/>
            <person name="Sanchez-Gracia A."/>
            <person name="Saranga D.J."/>
            <person name="Sato H."/>
            <person name="Schaeffer S.W."/>
            <person name="Schatz M.C."/>
            <person name="Schlenke T."/>
            <person name="Schwartz R."/>
            <person name="Segarra C."/>
            <person name="Singh R.S."/>
            <person name="Sirot L."/>
            <person name="Sirota M."/>
            <person name="Sisneros N.B."/>
            <person name="Smith C.D."/>
            <person name="Smith T.F."/>
            <person name="Spieth J."/>
            <person name="Stage D.E."/>
            <person name="Stark A."/>
            <person name="Stephan W."/>
            <person name="Strausberg R.L."/>
            <person name="Strempel S."/>
            <person name="Sturgill D."/>
            <person name="Sutton G."/>
            <person name="Sutton G.G."/>
            <person name="Tao W."/>
            <person name="Teichmann S."/>
            <person name="Tobari Y.N."/>
            <person name="Tomimura Y."/>
            <person name="Tsolas J.M."/>
            <person name="Valente V.L."/>
            <person name="Venter E."/>
            <person name="Venter J.C."/>
            <person name="Vicario S."/>
            <person name="Vieira F.G."/>
            <person name="Vilella A.J."/>
            <person name="Villasante A."/>
            <person name="Walenz B."/>
            <person name="Wang J."/>
            <person name="Wasserman M."/>
            <person name="Watts T."/>
            <person name="Wilson D."/>
            <person name="Wilson R.K."/>
            <person name="Wing R.A."/>
            <person name="Wolfner M.F."/>
            <person name="Wong A."/>
            <person name="Wong G.K."/>
            <person name="Wu C.I."/>
            <person name="Wu G."/>
            <person name="Yamamoto D."/>
            <person name="Yang H.P."/>
            <person name="Yang S.P."/>
            <person name="Yorke J.A."/>
            <person name="Yoshida K."/>
            <person name="Zdobnov E."/>
            <person name="Zhang P."/>
            <person name="Zhang Y."/>
            <person name="Zimin A.V."/>
            <person name="Baldwin J."/>
            <person name="Abdouelleil A."/>
            <person name="Abdulkadir J."/>
            <person name="Abebe A."/>
            <person name="Abera B."/>
            <person name="Abreu J."/>
            <person name="Acer S.C."/>
            <person name="Aftuck L."/>
            <person name="Alexander A."/>
            <person name="An P."/>
            <person name="Anderson E."/>
            <person name="Anderson S."/>
            <person name="Arachi H."/>
            <person name="Azer M."/>
            <person name="Bachantsang P."/>
            <person name="Barry A."/>
            <person name="Bayul T."/>
            <person name="Berlin A."/>
            <person name="Bessette D."/>
            <person name="Bloom T."/>
            <person name="Blye J."/>
            <person name="Boguslavskiy L."/>
            <person name="Bonnet C."/>
            <person name="Boukhgalter B."/>
            <person name="Bourzgui I."/>
            <person name="Brown A."/>
            <person name="Cahill P."/>
            <person name="Channer S."/>
            <person name="Cheshatsang Y."/>
            <person name="Chuda L."/>
            <person name="Citroen M."/>
            <person name="Collymore A."/>
            <person name="Cooke P."/>
            <person name="Costello M."/>
            <person name="D'Aco K."/>
            <person name="Daza R."/>
            <person name="De Haan G."/>
            <person name="DeGray S."/>
            <person name="DeMaso C."/>
            <person name="Dhargay N."/>
            <person name="Dooley K."/>
            <person name="Dooley E."/>
            <person name="Doricent M."/>
            <person name="Dorje P."/>
            <person name="Dorjee K."/>
            <person name="Dupes A."/>
            <person name="Elong R."/>
            <person name="Falk J."/>
            <person name="Farina A."/>
            <person name="Faro S."/>
            <person name="Ferguson D."/>
            <person name="Fisher S."/>
            <person name="Foley C.D."/>
            <person name="Franke A."/>
            <person name="Friedrich D."/>
            <person name="Gadbois L."/>
            <person name="Gearin G."/>
            <person name="Gearin C.R."/>
            <person name="Giannoukos G."/>
            <person name="Goode T."/>
            <person name="Graham J."/>
            <person name="Grandbois E."/>
            <person name="Grewal S."/>
            <person name="Gyaltsen K."/>
            <person name="Hafez N."/>
            <person name="Hagos B."/>
            <person name="Hall J."/>
            <person name="Henson C."/>
            <person name="Hollinger A."/>
            <person name="Honan T."/>
            <person name="Huard M.D."/>
            <person name="Hughes L."/>
            <person name="Hurhula B."/>
            <person name="Husby M.E."/>
            <person name="Kamat A."/>
            <person name="Kanga B."/>
            <person name="Kashin S."/>
            <person name="Khazanovich D."/>
            <person name="Kisner P."/>
            <person name="Lance K."/>
            <person name="Lara M."/>
            <person name="Lee W."/>
            <person name="Lennon N."/>
            <person name="Letendre F."/>
            <person name="LeVine R."/>
            <person name="Lipovsky A."/>
            <person name="Liu X."/>
            <person name="Liu J."/>
            <person name="Liu S."/>
            <person name="Lokyitsang T."/>
            <person name="Lokyitsang Y."/>
            <person name="Lubonja R."/>
            <person name="Lui A."/>
            <person name="MacDonald P."/>
            <person name="Magnisalis V."/>
            <person name="Maru K."/>
            <person name="Matthews C."/>
            <person name="McCusker W."/>
            <person name="McDonough S."/>
            <person name="Mehta T."/>
            <person name="Meldrim J."/>
            <person name="Meneus L."/>
            <person name="Mihai O."/>
            <person name="Mihalev A."/>
            <person name="Mihova T."/>
            <person name="Mittelman R."/>
            <person name="Mlenga V."/>
            <person name="Montmayeur A."/>
            <person name="Mulrain L."/>
            <person name="Navidi A."/>
            <person name="Naylor J."/>
            <person name="Negash T."/>
            <person name="Nguyen T."/>
            <person name="Nguyen N."/>
            <person name="Nicol R."/>
            <person name="Norbu C."/>
            <person name="Norbu N."/>
            <person name="Novod N."/>
            <person name="O'Neill B."/>
            <person name="Osman S."/>
            <person name="Markiewicz E."/>
            <person name="Oyono O.L."/>
            <person name="Patti C."/>
            <person name="Phunkhang P."/>
            <person name="Pierre F."/>
            <person name="Priest M."/>
            <person name="Raghuraman S."/>
            <person name="Rege F."/>
            <person name="Reyes R."/>
            <person name="Rise C."/>
            <person name="Rogov P."/>
            <person name="Ross K."/>
            <person name="Ryan E."/>
            <person name="Settipalli S."/>
            <person name="Shea T."/>
            <person name="Sherpa N."/>
            <person name="Shi L."/>
            <person name="Shih D."/>
            <person name="Sparrow T."/>
            <person name="Spaulding J."/>
            <person name="Stalker J."/>
            <person name="Stange-Thomann N."/>
            <person name="Stavropoulos S."/>
            <person name="Stone C."/>
            <person name="Strader C."/>
            <person name="Tesfaye S."/>
            <person name="Thomson T."/>
            <person name="Thoulutsang Y."/>
            <person name="Thoulutsang D."/>
            <person name="Topham K."/>
            <person name="Topping I."/>
            <person name="Tsamla T."/>
            <person name="Vassiliev H."/>
            <person name="Vo A."/>
            <person name="Wangchuk T."/>
            <person name="Wangdi T."/>
            <person name="Weiand M."/>
            <person name="Wilkinson J."/>
            <person name="Wilson A."/>
            <person name="Yadav S."/>
            <person name="Young G."/>
            <person name="Yu Q."/>
            <person name="Zembek L."/>
            <person name="Zhong D."/>
            <person name="Zimmer A."/>
            <person name="Zwirko Z."/>
            <person name="Jaffe D.B."/>
            <person name="Alvarez P."/>
            <person name="Brockman W."/>
            <person name="Butler J."/>
            <person name="Chin C."/>
            <person name="Gnerre S."/>
            <person name="Grabherr M."/>
            <person name="Kleber M."/>
            <person name="Mauceli E."/>
            <person name="MacCallum I."/>
        </authorList>
    </citation>
    <scope>NUCLEOTIDE SEQUENCE [LARGE SCALE GENOMIC DNA]</scope>
    <source>
        <strain evidence="5">Tucson 14024-0371.13</strain>
    </source>
</reference>
<dbReference type="GeneID" id="6504660"/>
<dbReference type="STRING" id="7217.B3MYP9"/>
<dbReference type="InterPro" id="IPR039177">
    <property type="entry name" value="SMG9"/>
</dbReference>
<accession>B3MYP9</accession>
<dbReference type="OrthoDB" id="79514at2759"/>
<dbReference type="PhylomeDB" id="B3MYP9"/>
<dbReference type="EMBL" id="CH902632">
    <property type="protein sequence ID" value="EDV32743.1"/>
    <property type="molecule type" value="Genomic_DNA"/>
</dbReference>
<feature type="region of interest" description="Disordered" evidence="3">
    <location>
        <begin position="1"/>
        <end position="118"/>
    </location>
</feature>
<dbReference type="InParanoid" id="B3MYP9"/>
<name>B3MYP9_DROAN</name>
<dbReference type="InterPro" id="IPR027417">
    <property type="entry name" value="P-loop_NTPase"/>
</dbReference>
<feature type="compositionally biased region" description="Basic and acidic residues" evidence="3">
    <location>
        <begin position="43"/>
        <end position="70"/>
    </location>
</feature>
<organism evidence="4 5">
    <name type="scientific">Drosophila ananassae</name>
    <name type="common">Fruit fly</name>
    <dbReference type="NCBI Taxonomy" id="7217"/>
    <lineage>
        <taxon>Eukaryota</taxon>
        <taxon>Metazoa</taxon>
        <taxon>Ecdysozoa</taxon>
        <taxon>Arthropoda</taxon>
        <taxon>Hexapoda</taxon>
        <taxon>Insecta</taxon>
        <taxon>Pterygota</taxon>
        <taxon>Neoptera</taxon>
        <taxon>Endopterygota</taxon>
        <taxon>Diptera</taxon>
        <taxon>Brachycera</taxon>
        <taxon>Muscomorpha</taxon>
        <taxon>Ephydroidea</taxon>
        <taxon>Drosophilidae</taxon>
        <taxon>Drosophila</taxon>
        <taxon>Sophophora</taxon>
    </lineage>
</organism>
<evidence type="ECO:0008006" key="6">
    <source>
        <dbReference type="Google" id="ProtNLM"/>
    </source>
</evidence>
<feature type="compositionally biased region" description="Basic residues" evidence="3">
    <location>
        <begin position="1"/>
        <end position="11"/>
    </location>
</feature>
<evidence type="ECO:0000313" key="4">
    <source>
        <dbReference type="EMBL" id="EDV32743.1"/>
    </source>
</evidence>
<dbReference type="FunCoup" id="B3MYP9">
    <property type="interactions" value="569"/>
</dbReference>
<dbReference type="Gene3D" id="3.40.50.300">
    <property type="entry name" value="P-loop containing nucleotide triphosphate hydrolases"/>
    <property type="match status" value="1"/>
</dbReference>